<evidence type="ECO:0000313" key="1">
    <source>
        <dbReference type="EMBL" id="BAI95200.1"/>
    </source>
</evidence>
<organism evidence="1 2">
    <name type="scientific">Sphingobium indicum (strain DSM 16413 / CCM 7287 / MTCC 6362 / UT26 / NBRC 101211 / UT26S)</name>
    <name type="common">Sphingobium japonicum</name>
    <dbReference type="NCBI Taxonomy" id="452662"/>
    <lineage>
        <taxon>Bacteria</taxon>
        <taxon>Pseudomonadati</taxon>
        <taxon>Pseudomonadota</taxon>
        <taxon>Alphaproteobacteria</taxon>
        <taxon>Sphingomonadales</taxon>
        <taxon>Sphingomonadaceae</taxon>
        <taxon>Sphingobium</taxon>
    </lineage>
</organism>
<dbReference type="AlphaFoldDB" id="D4YXW8"/>
<reference evidence="1 2" key="1">
    <citation type="journal article" date="2010" name="J. Bacteriol.">
        <title>Complete genome sequence of the representative gamma-hexachlorocyclohexane-degrading bacterium Sphingobium japonicum UT26.</title>
        <authorList>
            <person name="Nagata Y."/>
            <person name="Ohtsubo Y."/>
            <person name="Endo R."/>
            <person name="Ichikawa N."/>
            <person name="Ankai A."/>
            <person name="Oguchi A."/>
            <person name="Fukui S."/>
            <person name="Fujita N."/>
            <person name="Tsuda M."/>
        </authorList>
    </citation>
    <scope>NUCLEOTIDE SEQUENCE [LARGE SCALE GENOMIC DNA]</scope>
    <source>
        <strain evidence="2">DSM 16413 / CCM 7287 / MTCC 6362 / UT26 / NBRC 101211 / UT26S</strain>
    </source>
</reference>
<keyword evidence="2" id="KW-1185">Reference proteome</keyword>
<dbReference type="Proteomes" id="UP000007753">
    <property type="component" value="Chromosome 1"/>
</dbReference>
<accession>D4YXW8</accession>
<dbReference type="HOGENOM" id="CLU_1776251_0_0_5"/>
<dbReference type="EMBL" id="AP010803">
    <property type="protein sequence ID" value="BAI95200.1"/>
    <property type="molecule type" value="Genomic_DNA"/>
</dbReference>
<sequence length="146" mass="15577">MPHSTDCCLVEDSLFDPLTDELADEPGFDGLGTPEVDETFGLPLLTIGPVKLAKGVVGIHGIVADEAEMRLSGAAARTGRLRCPHNLSATHAAGRAAHVAPDPDALRVRELILARVRRVLQDQASELANIKFASEVVRKGGGRHRE</sequence>
<proteinExistence type="predicted"/>
<evidence type="ECO:0000313" key="2">
    <source>
        <dbReference type="Proteomes" id="UP000007753"/>
    </source>
</evidence>
<dbReference type="KEGG" id="sjp:SJA_C1-03660"/>
<protein>
    <submittedName>
        <fullName evidence="1">Uncharacterized protein</fullName>
    </submittedName>
</protein>
<name>D4YXW8_SPHIU</name>
<gene>
    <name evidence="1" type="ordered locus">SJA_C1-03660</name>
</gene>